<comment type="caution">
    <text evidence="1">The sequence shown here is derived from an EMBL/GenBank/DDBJ whole genome shotgun (WGS) entry which is preliminary data.</text>
</comment>
<dbReference type="EMBL" id="LAZR01038572">
    <property type="protein sequence ID" value="KKL19207.1"/>
    <property type="molecule type" value="Genomic_DNA"/>
</dbReference>
<dbReference type="AlphaFoldDB" id="A0A0F9BZ45"/>
<evidence type="ECO:0000313" key="1">
    <source>
        <dbReference type="EMBL" id="KKL19207.1"/>
    </source>
</evidence>
<sequence length="121" mass="13062">MPGGTEGTLILDGLIEGRLPERAEPERLLREWVRSAGSAGLHFSLTFDGPNFSLLAEKTPIPVEDLAPNPPDRISAALEELLKAFDPKQRTGLFSTLRSTEYRKGEAVQVVYGIGAGGTVE</sequence>
<organism evidence="1">
    <name type="scientific">marine sediment metagenome</name>
    <dbReference type="NCBI Taxonomy" id="412755"/>
    <lineage>
        <taxon>unclassified sequences</taxon>
        <taxon>metagenomes</taxon>
        <taxon>ecological metagenomes</taxon>
    </lineage>
</organism>
<proteinExistence type="predicted"/>
<feature type="non-terminal residue" evidence="1">
    <location>
        <position position="121"/>
    </location>
</feature>
<reference evidence="1" key="1">
    <citation type="journal article" date="2015" name="Nature">
        <title>Complex archaea that bridge the gap between prokaryotes and eukaryotes.</title>
        <authorList>
            <person name="Spang A."/>
            <person name="Saw J.H."/>
            <person name="Jorgensen S.L."/>
            <person name="Zaremba-Niedzwiedzka K."/>
            <person name="Martijn J."/>
            <person name="Lind A.E."/>
            <person name="van Eijk R."/>
            <person name="Schleper C."/>
            <person name="Guy L."/>
            <person name="Ettema T.J."/>
        </authorList>
    </citation>
    <scope>NUCLEOTIDE SEQUENCE</scope>
</reference>
<accession>A0A0F9BZ45</accession>
<name>A0A0F9BZ45_9ZZZZ</name>
<protein>
    <submittedName>
        <fullName evidence="1">Uncharacterized protein</fullName>
    </submittedName>
</protein>
<gene>
    <name evidence="1" type="ORF">LCGC14_2467780</name>
</gene>